<evidence type="ECO:0000256" key="2">
    <source>
        <dbReference type="ARBA" id="ARBA00005916"/>
    </source>
</evidence>
<feature type="binding site" evidence="8 10">
    <location>
        <position position="112"/>
    </location>
    <ligand>
        <name>substrate</name>
    </ligand>
</feature>
<evidence type="ECO:0000256" key="1">
    <source>
        <dbReference type="ARBA" id="ARBA00005059"/>
    </source>
</evidence>
<dbReference type="RefSeq" id="WP_188935349.1">
    <property type="nucleotide sequence ID" value="NZ_BMJC01000004.1"/>
</dbReference>
<comment type="domain">
    <text evidence="8">Possesses an unusual extended V-shaped dimeric structure with each monomer consisting of three distinct domains arranged along a curved 'spinal' alpha-helix. The N-terminal catalytic domain specifically recognizes the glutamate moiety of the substrate. The second domain is the NADPH-binding domain, and the third C-terminal domain is responsible for dimerization.</text>
</comment>
<dbReference type="NCBIfam" id="TIGR01035">
    <property type="entry name" value="hemA"/>
    <property type="match status" value="1"/>
</dbReference>
<keyword evidence="5 8" id="KW-0560">Oxidoreductase</keyword>
<keyword evidence="6 8" id="KW-0627">Porphyrin biosynthesis</keyword>
<evidence type="ECO:0000259" key="16">
    <source>
        <dbReference type="Pfam" id="PF05201"/>
    </source>
</evidence>
<comment type="catalytic activity">
    <reaction evidence="7 8 13">
        <text>(S)-4-amino-5-oxopentanoate + tRNA(Glu) + NADP(+) = L-glutamyl-tRNA(Glu) + NADPH + H(+)</text>
        <dbReference type="Rhea" id="RHEA:12344"/>
        <dbReference type="Rhea" id="RHEA-COMP:9663"/>
        <dbReference type="Rhea" id="RHEA-COMP:9680"/>
        <dbReference type="ChEBI" id="CHEBI:15378"/>
        <dbReference type="ChEBI" id="CHEBI:57501"/>
        <dbReference type="ChEBI" id="CHEBI:57783"/>
        <dbReference type="ChEBI" id="CHEBI:58349"/>
        <dbReference type="ChEBI" id="CHEBI:78442"/>
        <dbReference type="ChEBI" id="CHEBI:78520"/>
        <dbReference type="EC" id="1.2.1.70"/>
    </reaction>
</comment>
<dbReference type="PANTHER" id="PTHR43013">
    <property type="entry name" value="GLUTAMYL-TRNA REDUCTASE"/>
    <property type="match status" value="1"/>
</dbReference>
<dbReference type="PIRSF" id="PIRSF000445">
    <property type="entry name" value="4pyrrol_synth_GluRdtase"/>
    <property type="match status" value="1"/>
</dbReference>
<dbReference type="GO" id="GO:0019353">
    <property type="term" value="P:protoporphyrinogen IX biosynthetic process from glutamate"/>
    <property type="evidence" value="ECO:0007669"/>
    <property type="project" value="TreeGrafter"/>
</dbReference>
<evidence type="ECO:0000256" key="10">
    <source>
        <dbReference type="PIRSR" id="PIRSR000445-2"/>
    </source>
</evidence>
<dbReference type="Pfam" id="PF01488">
    <property type="entry name" value="Shikimate_DH"/>
    <property type="match status" value="1"/>
</dbReference>
<dbReference type="SUPFAM" id="SSF69075">
    <property type="entry name" value="Glutamyl tRNA-reductase dimerization domain"/>
    <property type="match status" value="1"/>
</dbReference>
<dbReference type="InterPro" id="IPR000343">
    <property type="entry name" value="4pyrrol_synth_GluRdtase"/>
</dbReference>
<dbReference type="EMBL" id="BMJC01000004">
    <property type="protein sequence ID" value="GGB13639.1"/>
    <property type="molecule type" value="Genomic_DNA"/>
</dbReference>
<dbReference type="AlphaFoldDB" id="A0A8J2UGC8"/>
<evidence type="ECO:0000256" key="11">
    <source>
        <dbReference type="PIRSR" id="PIRSR000445-3"/>
    </source>
</evidence>
<dbReference type="PANTHER" id="PTHR43013:SF1">
    <property type="entry name" value="GLUTAMYL-TRNA REDUCTASE"/>
    <property type="match status" value="1"/>
</dbReference>
<evidence type="ECO:0000313" key="18">
    <source>
        <dbReference type="Proteomes" id="UP000607559"/>
    </source>
</evidence>
<protein>
    <recommendedName>
        <fullName evidence="3 8">Glutamyl-tRNA reductase</fullName>
        <shortName evidence="8">GluTR</shortName>
        <ecNumber evidence="3 8">1.2.1.70</ecNumber>
    </recommendedName>
</protein>
<evidence type="ECO:0000256" key="6">
    <source>
        <dbReference type="ARBA" id="ARBA00023244"/>
    </source>
</evidence>
<dbReference type="InterPro" id="IPR036343">
    <property type="entry name" value="GluRdtase_N_sf"/>
</dbReference>
<keyword evidence="4 8" id="KW-0521">NADP</keyword>
<dbReference type="InterPro" id="IPR036453">
    <property type="entry name" value="GluRdtase_dimer_dom_sf"/>
</dbReference>
<evidence type="ECO:0000256" key="3">
    <source>
        <dbReference type="ARBA" id="ARBA00012970"/>
    </source>
</evidence>
<name>A0A8J2UGC8_9BACT</name>
<proteinExistence type="inferred from homology"/>
<evidence type="ECO:0000256" key="12">
    <source>
        <dbReference type="PIRSR" id="PIRSR000445-4"/>
    </source>
</evidence>
<evidence type="ECO:0000259" key="14">
    <source>
        <dbReference type="Pfam" id="PF00745"/>
    </source>
</evidence>
<dbReference type="HAMAP" id="MF_00087">
    <property type="entry name" value="Glu_tRNA_reductase"/>
    <property type="match status" value="1"/>
</dbReference>
<reference evidence="17" key="1">
    <citation type="journal article" date="2014" name="Int. J. Syst. Evol. Microbiol.">
        <title>Complete genome sequence of Corynebacterium casei LMG S-19264T (=DSM 44701T), isolated from a smear-ripened cheese.</title>
        <authorList>
            <consortium name="US DOE Joint Genome Institute (JGI-PGF)"/>
            <person name="Walter F."/>
            <person name="Albersmeier A."/>
            <person name="Kalinowski J."/>
            <person name="Ruckert C."/>
        </authorList>
    </citation>
    <scope>NUCLEOTIDE SEQUENCE</scope>
    <source>
        <strain evidence="17">CGMCC 1.15448</strain>
    </source>
</reference>
<dbReference type="EC" id="1.2.1.70" evidence="3 8"/>
<dbReference type="InterPro" id="IPR015896">
    <property type="entry name" value="4pyrrol_synth_GluRdtase_dimer"/>
</dbReference>
<dbReference type="Gene3D" id="3.40.50.720">
    <property type="entry name" value="NAD(P)-binding Rossmann-like Domain"/>
    <property type="match status" value="1"/>
</dbReference>
<dbReference type="SUPFAM" id="SSF69742">
    <property type="entry name" value="Glutamyl tRNA-reductase catalytic, N-terminal domain"/>
    <property type="match status" value="1"/>
</dbReference>
<dbReference type="FunFam" id="3.30.460.30:FF:000001">
    <property type="entry name" value="Glutamyl-tRNA reductase"/>
    <property type="match status" value="1"/>
</dbReference>
<comment type="pathway">
    <text evidence="1 8 13">Porphyrin-containing compound metabolism; protoporphyrin-IX biosynthesis; 5-aminolevulinate from L-glutamyl-tRNA(Glu): step 1/2.</text>
</comment>
<dbReference type="Gene3D" id="3.30.460.30">
    <property type="entry name" value="Glutamyl-tRNA reductase, N-terminal domain"/>
    <property type="match status" value="1"/>
</dbReference>
<dbReference type="Proteomes" id="UP000607559">
    <property type="component" value="Unassembled WGS sequence"/>
</dbReference>
<feature type="domain" description="Tetrapyrrole biosynthesis glutamyl-tRNA reductase dimerisation" evidence="14">
    <location>
        <begin position="318"/>
        <end position="403"/>
    </location>
</feature>
<feature type="active site" description="Nucleophile" evidence="8 9">
    <location>
        <position position="57"/>
    </location>
</feature>
<dbReference type="UniPathway" id="UPA00251">
    <property type="reaction ID" value="UER00316"/>
</dbReference>
<dbReference type="Pfam" id="PF00745">
    <property type="entry name" value="GlutR_dimer"/>
    <property type="match status" value="1"/>
</dbReference>
<comment type="function">
    <text evidence="8">Catalyzes the NADPH-dependent reduction of glutamyl-tRNA(Glu) to glutamate 1-semialdehyde (GSA).</text>
</comment>
<comment type="miscellaneous">
    <text evidence="8">During catalysis, the active site Cys acts as a nucleophile attacking the alpha-carbonyl group of tRNA-bound glutamate with the formation of a thioester intermediate between enzyme and glutamate, and the concomitant release of tRNA(Glu). The thioester intermediate is finally reduced by direct hydride transfer from NADPH, to form the product GSA.</text>
</comment>
<dbReference type="InterPro" id="IPR036291">
    <property type="entry name" value="NAD(P)-bd_dom_sf"/>
</dbReference>
<comment type="subunit">
    <text evidence="8">Homodimer.</text>
</comment>
<dbReference type="GO" id="GO:0008883">
    <property type="term" value="F:glutamyl-tRNA reductase activity"/>
    <property type="evidence" value="ECO:0007669"/>
    <property type="project" value="UniProtKB-UniRule"/>
</dbReference>
<evidence type="ECO:0000256" key="9">
    <source>
        <dbReference type="PIRSR" id="PIRSR000445-1"/>
    </source>
</evidence>
<dbReference type="InterPro" id="IPR018214">
    <property type="entry name" value="GluRdtase_CS"/>
</dbReference>
<feature type="binding site" evidence="8 10">
    <location>
        <begin position="117"/>
        <end position="119"/>
    </location>
    <ligand>
        <name>substrate</name>
    </ligand>
</feature>
<evidence type="ECO:0000256" key="13">
    <source>
        <dbReference type="RuleBase" id="RU000584"/>
    </source>
</evidence>
<feature type="site" description="Important for activity" evidence="8 12">
    <location>
        <position position="102"/>
    </location>
</feature>
<dbReference type="GO" id="GO:0050661">
    <property type="term" value="F:NADP binding"/>
    <property type="evidence" value="ECO:0007669"/>
    <property type="project" value="InterPro"/>
</dbReference>
<organism evidence="17 18">
    <name type="scientific">Puia dinghuensis</name>
    <dbReference type="NCBI Taxonomy" id="1792502"/>
    <lineage>
        <taxon>Bacteria</taxon>
        <taxon>Pseudomonadati</taxon>
        <taxon>Bacteroidota</taxon>
        <taxon>Chitinophagia</taxon>
        <taxon>Chitinophagales</taxon>
        <taxon>Chitinophagaceae</taxon>
        <taxon>Puia</taxon>
    </lineage>
</organism>
<gene>
    <name evidence="8 17" type="primary">hemA</name>
    <name evidence="17" type="ORF">GCM10011511_41680</name>
</gene>
<sequence>MGTRTTDISGFYVVGINYKKTDAAIRSQFAISNEQYSHLLSLAPAHHLSELFVLSTCNRTEIYGFADNVRQLAGLLCSATTGDTSTFMEIAYSKRGAEAIEHLFLVSAGIDSQILGDYEIVGQIKQAVKFARENRFVGAFLDRLVNCVLQASKSVKNQTELSGGTVSVSFAAIQYIRSTFADLTGKHILLIGVGKIGRNTCRNMVDYLGMRDITLINRTEASAAELAAETGVGYASLDQLSTYVNKADIILVATNAEEPTLMASHLEGQGEKLVIDLSIPFNVEKSAALLPGVTLVNVDELSKIKDETLQRREAEVPKAKAIIVEHITEFMDWYAMRKHVPVLKAVKTKLKELHTSPLYGQLAGETMSATDDADQQIQRVLNGMATRMRQHNQGGCHYIQAINEYIGG</sequence>
<dbReference type="Pfam" id="PF05201">
    <property type="entry name" value="GlutR_N"/>
    <property type="match status" value="1"/>
</dbReference>
<dbReference type="SUPFAM" id="SSF51735">
    <property type="entry name" value="NAD(P)-binding Rossmann-fold domains"/>
    <property type="match status" value="1"/>
</dbReference>
<evidence type="ECO:0000313" key="17">
    <source>
        <dbReference type="EMBL" id="GGB13639.1"/>
    </source>
</evidence>
<dbReference type="PROSITE" id="PS00747">
    <property type="entry name" value="GLUTR"/>
    <property type="match status" value="1"/>
</dbReference>
<dbReference type="InterPro" id="IPR006151">
    <property type="entry name" value="Shikm_DH/Glu-tRNA_Rdtase"/>
</dbReference>
<dbReference type="InterPro" id="IPR015895">
    <property type="entry name" value="4pyrrol_synth_GluRdtase_N"/>
</dbReference>
<comment type="similarity">
    <text evidence="2 8 13">Belongs to the glutamyl-tRNA reductase family.</text>
</comment>
<keyword evidence="18" id="KW-1185">Reference proteome</keyword>
<feature type="domain" description="Quinate/shikimate 5-dehydrogenase/glutamyl-tRNA reductase" evidence="15">
    <location>
        <begin position="177"/>
        <end position="304"/>
    </location>
</feature>
<evidence type="ECO:0000259" key="15">
    <source>
        <dbReference type="Pfam" id="PF01488"/>
    </source>
</evidence>
<feature type="domain" description="Glutamyl-tRNA reductase N-terminal" evidence="16">
    <location>
        <begin position="14"/>
        <end position="159"/>
    </location>
</feature>
<feature type="binding site" evidence="8 10">
    <location>
        <begin position="56"/>
        <end position="59"/>
    </location>
    <ligand>
        <name>substrate</name>
    </ligand>
</feature>
<evidence type="ECO:0000256" key="4">
    <source>
        <dbReference type="ARBA" id="ARBA00022857"/>
    </source>
</evidence>
<comment type="caution">
    <text evidence="17">The sequence shown here is derived from an EMBL/GenBank/DDBJ whole genome shotgun (WGS) entry which is preliminary data.</text>
</comment>
<evidence type="ECO:0000256" key="8">
    <source>
        <dbReference type="HAMAP-Rule" id="MF_00087"/>
    </source>
</evidence>
<evidence type="ECO:0000256" key="7">
    <source>
        <dbReference type="ARBA" id="ARBA00047464"/>
    </source>
</evidence>
<evidence type="ECO:0000256" key="5">
    <source>
        <dbReference type="ARBA" id="ARBA00023002"/>
    </source>
</evidence>
<feature type="binding site" evidence="8 10">
    <location>
        <position position="123"/>
    </location>
    <ligand>
        <name>substrate</name>
    </ligand>
</feature>
<accession>A0A8J2UGC8</accession>
<feature type="binding site" evidence="8 11">
    <location>
        <begin position="192"/>
        <end position="197"/>
    </location>
    <ligand>
        <name>NADP(+)</name>
        <dbReference type="ChEBI" id="CHEBI:58349"/>
    </ligand>
</feature>
<reference evidence="17" key="2">
    <citation type="submission" date="2020-09" db="EMBL/GenBank/DDBJ databases">
        <authorList>
            <person name="Sun Q."/>
            <person name="Zhou Y."/>
        </authorList>
    </citation>
    <scope>NUCLEOTIDE SEQUENCE</scope>
    <source>
        <strain evidence="17">CGMCC 1.15448</strain>
    </source>
</reference>